<comment type="catalytic activity">
    <reaction evidence="4">
        <text>an aldehyde + NAD(+) + H2O = a carboxylate + NADH + 2 H(+)</text>
        <dbReference type="Rhea" id="RHEA:16185"/>
        <dbReference type="ChEBI" id="CHEBI:15377"/>
        <dbReference type="ChEBI" id="CHEBI:15378"/>
        <dbReference type="ChEBI" id="CHEBI:17478"/>
        <dbReference type="ChEBI" id="CHEBI:29067"/>
        <dbReference type="ChEBI" id="CHEBI:57540"/>
        <dbReference type="ChEBI" id="CHEBI:57945"/>
        <dbReference type="EC" id="1.2.1.3"/>
    </reaction>
</comment>
<dbReference type="PANTHER" id="PTHR42804">
    <property type="entry name" value="ALDEHYDE DEHYDROGENASE"/>
    <property type="match status" value="1"/>
</dbReference>
<dbReference type="InterPro" id="IPR016161">
    <property type="entry name" value="Ald_DH/histidinol_DH"/>
</dbReference>
<evidence type="ECO:0000313" key="8">
    <source>
        <dbReference type="EMBL" id="KSZ57095.1"/>
    </source>
</evidence>
<evidence type="ECO:0000256" key="3">
    <source>
        <dbReference type="ARBA" id="ARBA00024226"/>
    </source>
</evidence>
<dbReference type="InterPro" id="IPR016162">
    <property type="entry name" value="Ald_DH_N"/>
</dbReference>
<evidence type="ECO:0000313" key="9">
    <source>
        <dbReference type="Proteomes" id="UP000053060"/>
    </source>
</evidence>
<evidence type="ECO:0000256" key="6">
    <source>
        <dbReference type="RuleBase" id="RU003345"/>
    </source>
</evidence>
<dbReference type="GO" id="GO:0004029">
    <property type="term" value="F:aldehyde dehydrogenase (NAD+) activity"/>
    <property type="evidence" value="ECO:0007669"/>
    <property type="project" value="UniProtKB-EC"/>
</dbReference>
<dbReference type="Proteomes" id="UP000053060">
    <property type="component" value="Unassembled WGS sequence"/>
</dbReference>
<dbReference type="Pfam" id="PF00171">
    <property type="entry name" value="Aldedh"/>
    <property type="match status" value="1"/>
</dbReference>
<sequence length="489" mass="51995">MNVLSERRTYVAGDWITGESPISVENPADESHVADVTATPLVEVERAIVAARRAFDDGVWADRTPRDRARVLHALVDHIEANHKTLVDTLVAEAGQPIKFADETQCRGGIAIARQTIDLYLSMPHEEANPVPVDDLVRGRVALSIRRHEPVGVVAAITPYNAALIMALQKLIPALMAGNSVILRPSPLTPISSLIFGKAADVAGLPPGVLSVVAEAGMEGAQLLTTHPAVDMVSFTGSTVVGRSIIAQAAPTVKRLSLELGGKSAQIYLPDALERVGMGALAVVARTAGQACVAATRMLVPQERKEEVLEVVSAAYGSIPVGAPTDPSALIGPVISAQQRSKCEQFVQLAEERGAKVRAGGRRPEHLDRGYYFEPTVLDLPDNTNPAAQEEIFGPVISVIGYRDIDDAVRIANDSIYGLSGQVYSRDAAAALAVARRVRAGAVNVNTTVFSAYAPSGGYKQSGLGRERGPEGIREFQEVKHMSIGELPK</sequence>
<organism evidence="8 9">
    <name type="scientific">Rhodococcus pyridinivorans KG-16</name>
    <dbReference type="NCBI Taxonomy" id="1441730"/>
    <lineage>
        <taxon>Bacteria</taxon>
        <taxon>Bacillati</taxon>
        <taxon>Actinomycetota</taxon>
        <taxon>Actinomycetes</taxon>
        <taxon>Mycobacteriales</taxon>
        <taxon>Nocardiaceae</taxon>
        <taxon>Rhodococcus</taxon>
    </lineage>
</organism>
<dbReference type="PROSITE" id="PS00070">
    <property type="entry name" value="ALDEHYDE_DEHYDR_CYS"/>
    <property type="match status" value="1"/>
</dbReference>
<dbReference type="EC" id="1.2.1.3" evidence="3"/>
<evidence type="ECO:0000256" key="1">
    <source>
        <dbReference type="ARBA" id="ARBA00009986"/>
    </source>
</evidence>
<dbReference type="PROSITE" id="PS00687">
    <property type="entry name" value="ALDEHYDE_DEHYDR_GLU"/>
    <property type="match status" value="1"/>
</dbReference>
<dbReference type="FunFam" id="3.40.605.10:FF:000007">
    <property type="entry name" value="NAD/NADP-dependent betaine aldehyde dehydrogenase"/>
    <property type="match status" value="1"/>
</dbReference>
<dbReference type="PATRIC" id="fig|1441730.3.peg.4250"/>
<dbReference type="InterPro" id="IPR015590">
    <property type="entry name" value="Aldehyde_DH_dom"/>
</dbReference>
<name>A0A0V9UGG3_9NOCA</name>
<dbReference type="InterPro" id="IPR016160">
    <property type="entry name" value="Ald_DH_CS_CYS"/>
</dbReference>
<dbReference type="PANTHER" id="PTHR42804:SF1">
    <property type="entry name" value="ALDEHYDE DEHYDROGENASE-RELATED"/>
    <property type="match status" value="1"/>
</dbReference>
<dbReference type="EMBL" id="AZXY01000011">
    <property type="protein sequence ID" value="KSZ57095.1"/>
    <property type="molecule type" value="Genomic_DNA"/>
</dbReference>
<gene>
    <name evidence="8" type="ORF">Z045_20305</name>
</gene>
<dbReference type="SUPFAM" id="SSF53720">
    <property type="entry name" value="ALDH-like"/>
    <property type="match status" value="1"/>
</dbReference>
<keyword evidence="2 6" id="KW-0560">Oxidoreductase</keyword>
<comment type="caution">
    <text evidence="8">The sequence shown here is derived from an EMBL/GenBank/DDBJ whole genome shotgun (WGS) entry which is preliminary data.</text>
</comment>
<feature type="active site" evidence="5">
    <location>
        <position position="259"/>
    </location>
</feature>
<evidence type="ECO:0000256" key="4">
    <source>
        <dbReference type="ARBA" id="ARBA00049194"/>
    </source>
</evidence>
<comment type="similarity">
    <text evidence="1 6">Belongs to the aldehyde dehydrogenase family.</text>
</comment>
<dbReference type="Gene3D" id="3.40.605.10">
    <property type="entry name" value="Aldehyde Dehydrogenase, Chain A, domain 1"/>
    <property type="match status" value="1"/>
</dbReference>
<evidence type="ECO:0000256" key="5">
    <source>
        <dbReference type="PROSITE-ProRule" id="PRU10007"/>
    </source>
</evidence>
<evidence type="ECO:0000259" key="7">
    <source>
        <dbReference type="Pfam" id="PF00171"/>
    </source>
</evidence>
<reference evidence="8 9" key="2">
    <citation type="journal article" date="2016" name="Genome Announc.">
        <title>Draft Genome Sequence of a Versatile Hydrocarbon-Degrading Bacterium, Rhodococcus pyridinivorans Strain KG-16, Collected from Oil Fields in India.</title>
        <authorList>
            <person name="Aggarwal R.K."/>
            <person name="Dawar C."/>
            <person name="Phanindranath R."/>
            <person name="Mutnuri L."/>
            <person name="Dayal A.M."/>
        </authorList>
    </citation>
    <scope>NUCLEOTIDE SEQUENCE [LARGE SCALE GENOMIC DNA]</scope>
    <source>
        <strain evidence="8 9">KG-16</strain>
    </source>
</reference>
<protein>
    <recommendedName>
        <fullName evidence="3">aldehyde dehydrogenase (NAD(+))</fullName>
        <ecNumber evidence="3">1.2.1.3</ecNumber>
    </recommendedName>
</protein>
<dbReference type="RefSeq" id="WP_060653454.1">
    <property type="nucleotide sequence ID" value="NZ_AZXY01000011.1"/>
</dbReference>
<dbReference type="AlphaFoldDB" id="A0A0V9UGG3"/>
<proteinExistence type="inferred from homology"/>
<reference evidence="9" key="1">
    <citation type="submission" date="2015-01" db="EMBL/GenBank/DDBJ databases">
        <title>Draft genome sequence of Rhodococcus pyridinivorans strain KG-16, a hydrocarbon-degrading bacterium.</title>
        <authorList>
            <person name="Aggarwal R.K."/>
            <person name="Dawar C."/>
        </authorList>
    </citation>
    <scope>NUCLEOTIDE SEQUENCE [LARGE SCALE GENOMIC DNA]</scope>
    <source>
        <strain evidence="9">KG-16</strain>
    </source>
</reference>
<accession>A0A0V9UGG3</accession>
<evidence type="ECO:0000256" key="2">
    <source>
        <dbReference type="ARBA" id="ARBA00023002"/>
    </source>
</evidence>
<dbReference type="InterPro" id="IPR016163">
    <property type="entry name" value="Ald_DH_C"/>
</dbReference>
<dbReference type="Gene3D" id="3.40.309.10">
    <property type="entry name" value="Aldehyde Dehydrogenase, Chain A, domain 2"/>
    <property type="match status" value="1"/>
</dbReference>
<feature type="domain" description="Aldehyde dehydrogenase" evidence="7">
    <location>
        <begin position="15"/>
        <end position="481"/>
    </location>
</feature>
<dbReference type="InterPro" id="IPR029510">
    <property type="entry name" value="Ald_DH_CS_GLU"/>
</dbReference>